<evidence type="ECO:0000313" key="2">
    <source>
        <dbReference type="Proteomes" id="UP000001623"/>
    </source>
</evidence>
<protein>
    <recommendedName>
        <fullName evidence="3">PRC-barrel domain-containing protein</fullName>
    </recommendedName>
</protein>
<dbReference type="HOGENOM" id="CLU_154553_0_0_5"/>
<gene>
    <name evidence="1" type="ordered locus">Mesop_6580</name>
</gene>
<name>F7Y8P1_MESOW</name>
<dbReference type="EMBL" id="CP002279">
    <property type="protein sequence ID" value="AEH90902.1"/>
    <property type="molecule type" value="Genomic_DNA"/>
</dbReference>
<dbReference type="AlphaFoldDB" id="F7Y8P1"/>
<evidence type="ECO:0000313" key="1">
    <source>
        <dbReference type="EMBL" id="AEH90902.1"/>
    </source>
</evidence>
<reference evidence="1 2" key="1">
    <citation type="submission" date="2010-10" db="EMBL/GenBank/DDBJ databases">
        <title>Complete sequence of Mesorhizobium opportunistum WSM2075.</title>
        <authorList>
            <consortium name="US DOE Joint Genome Institute"/>
            <person name="Lucas S."/>
            <person name="Copeland A."/>
            <person name="Lapidus A."/>
            <person name="Cheng J.-F."/>
            <person name="Bruce D."/>
            <person name="Goodwin L."/>
            <person name="Pitluck S."/>
            <person name="Chertkov O."/>
            <person name="Misra M."/>
            <person name="Detter J.C."/>
            <person name="Han C."/>
            <person name="Tapia R."/>
            <person name="Land M."/>
            <person name="Hauser L."/>
            <person name="Kyrpides N."/>
            <person name="Ovchinnikova G."/>
            <person name="Mavrommatis K.M."/>
            <person name="Tiwari R.P."/>
            <person name="Howieson J.G."/>
            <person name="O'Hara G.W."/>
            <person name="Nandasena K.G."/>
            <person name="Woyke T."/>
        </authorList>
    </citation>
    <scope>NUCLEOTIDE SEQUENCE [LARGE SCALE GENOMIC DNA]</scope>
    <source>
        <strain evidence="2">LMG 24607 / HAMBI 3007 / WSM2075</strain>
    </source>
</reference>
<sequence length="113" mass="12729">MATVNLDHLAGRRVWSENGRSIGYIEEIIAEQDGDDLVVTEFHVGIFAAFERLSASTIGTALLDVFALRRREGLYRIPWDKIDISEPARPRLLCSEQELSGFKAGSQRRKTSH</sequence>
<dbReference type="KEGG" id="mop:Mesop_6580"/>
<organism evidence="1 2">
    <name type="scientific">Mesorhizobium opportunistum (strain LMG 24607 / HAMBI 3007 / WSM2075)</name>
    <dbReference type="NCBI Taxonomy" id="536019"/>
    <lineage>
        <taxon>Bacteria</taxon>
        <taxon>Pseudomonadati</taxon>
        <taxon>Pseudomonadota</taxon>
        <taxon>Alphaproteobacteria</taxon>
        <taxon>Hyphomicrobiales</taxon>
        <taxon>Phyllobacteriaceae</taxon>
        <taxon>Mesorhizobium</taxon>
    </lineage>
</organism>
<dbReference type="Proteomes" id="UP000001623">
    <property type="component" value="Chromosome"/>
</dbReference>
<evidence type="ECO:0008006" key="3">
    <source>
        <dbReference type="Google" id="ProtNLM"/>
    </source>
</evidence>
<proteinExistence type="predicted"/>
<dbReference type="RefSeq" id="WP_013897217.1">
    <property type="nucleotide sequence ID" value="NC_015675.1"/>
</dbReference>
<dbReference type="STRING" id="536019.Mesop_6580"/>
<accession>F7Y8P1</accession>